<keyword evidence="1" id="KW-0732">Signal</keyword>
<comment type="caution">
    <text evidence="2">The sequence shown here is derived from an EMBL/GenBank/DDBJ whole genome shotgun (WGS) entry which is preliminary data.</text>
</comment>
<feature type="chain" id="PRO_5046900732" evidence="1">
    <location>
        <begin position="21"/>
        <end position="152"/>
    </location>
</feature>
<dbReference type="Proteomes" id="UP001320702">
    <property type="component" value="Unassembled WGS sequence"/>
</dbReference>
<evidence type="ECO:0000256" key="1">
    <source>
        <dbReference type="SAM" id="SignalP"/>
    </source>
</evidence>
<gene>
    <name evidence="2" type="ORF">MU516_00015</name>
</gene>
<feature type="signal peptide" evidence="1">
    <location>
        <begin position="1"/>
        <end position="20"/>
    </location>
</feature>
<dbReference type="EMBL" id="JANAVZ010000001">
    <property type="protein sequence ID" value="MCT4331244.1"/>
    <property type="molecule type" value="Genomic_DNA"/>
</dbReference>
<organism evidence="2 3">
    <name type="scientific">Paracoccus maritimus</name>
    <dbReference type="NCBI Taxonomy" id="2933292"/>
    <lineage>
        <taxon>Bacteria</taxon>
        <taxon>Pseudomonadati</taxon>
        <taxon>Pseudomonadota</taxon>
        <taxon>Alphaproteobacteria</taxon>
        <taxon>Rhodobacterales</taxon>
        <taxon>Paracoccaceae</taxon>
        <taxon>Paracoccus</taxon>
    </lineage>
</organism>
<protein>
    <submittedName>
        <fullName evidence="2">DUF302 domain-containing protein</fullName>
    </submittedName>
</protein>
<evidence type="ECO:0000313" key="2">
    <source>
        <dbReference type="EMBL" id="MCT4331244.1"/>
    </source>
</evidence>
<dbReference type="RefSeq" id="WP_260275175.1">
    <property type="nucleotide sequence ID" value="NZ_JANAVZ010000001.1"/>
</dbReference>
<dbReference type="SUPFAM" id="SSF103247">
    <property type="entry name" value="TT1751-like"/>
    <property type="match status" value="1"/>
</dbReference>
<reference evidence="2 3" key="1">
    <citation type="submission" date="2022-04" db="EMBL/GenBank/DDBJ databases">
        <title>Paracoccus sp. YLB-12 draft genome sequence.</title>
        <authorList>
            <person name="Yu L."/>
        </authorList>
    </citation>
    <scope>NUCLEOTIDE SEQUENCE [LARGE SCALE GENOMIC DNA]</scope>
    <source>
        <strain evidence="2 3">YLB-12</strain>
    </source>
</reference>
<dbReference type="Gene3D" id="3.30.310.70">
    <property type="entry name" value="TT1751-like domain"/>
    <property type="match status" value="1"/>
</dbReference>
<name>A0ABT2K5H7_9RHOB</name>
<dbReference type="InterPro" id="IPR035923">
    <property type="entry name" value="TT1751-like_sf"/>
</dbReference>
<sequence length="152" mass="16722">MRITFLLPFVLAGLVVTAHADDNPVIPAVTHQVDGSFEDIAFAVENAIVNKGLVIEQRSHVGEMLNRTKEDVGGQKDLYTHGDVYTFCSATVSREVMEADILNIQHCPYSIFLFETPDQPGKITVGRRGYDPSMQPAADMLDDIIADALMLD</sequence>
<keyword evidence="3" id="KW-1185">Reference proteome</keyword>
<evidence type="ECO:0000313" key="3">
    <source>
        <dbReference type="Proteomes" id="UP001320702"/>
    </source>
</evidence>
<proteinExistence type="predicted"/>
<accession>A0ABT2K5H7</accession>